<reference evidence="5" key="2">
    <citation type="submission" date="2015-01" db="EMBL/GenBank/DDBJ databases">
        <title>Comparative genome analysis of Bacillus coagulans HM-08, Clostridium butyricum HM-68, Bacillus subtilis HM-66 and Bacillus paralicheniformis BL-09.</title>
        <authorList>
            <person name="Zhang H."/>
        </authorList>
    </citation>
    <scope>NUCLEOTIDE SEQUENCE [LARGE SCALE GENOMIC DNA]</scope>
    <source>
        <strain evidence="5">HM-08</strain>
    </source>
</reference>
<dbReference type="EMBL" id="CP010525">
    <property type="protein sequence ID" value="AJO22767.1"/>
    <property type="molecule type" value="Genomic_DNA"/>
</dbReference>
<reference evidence="3" key="1">
    <citation type="submission" date="2015-01" db="EMBL/GenBank/DDBJ databases">
        <title>Comparative genome analysis of Bacillus coagulans HM-08, Clostridium butyricum HM-68, Bacillus subtilis HM-66 and Bacillus licheniformis BL-09.</title>
        <authorList>
            <person name="Zhang H."/>
        </authorList>
    </citation>
    <scope>NUCLEOTIDE SEQUENCE [LARGE SCALE GENOMIC DNA]</scope>
    <source>
        <strain evidence="3">HM-08</strain>
    </source>
</reference>
<feature type="domain" description="PilZ" evidence="1">
    <location>
        <begin position="96"/>
        <end position="202"/>
    </location>
</feature>
<evidence type="ECO:0000313" key="3">
    <source>
        <dbReference type="EMBL" id="AJO22767.1"/>
    </source>
</evidence>
<dbReference type="SUPFAM" id="SSF141371">
    <property type="entry name" value="PilZ domain-like"/>
    <property type="match status" value="1"/>
</dbReference>
<evidence type="ECO:0000313" key="4">
    <source>
        <dbReference type="EMBL" id="KWZ79493.1"/>
    </source>
</evidence>
<dbReference type="Gene3D" id="2.40.10.220">
    <property type="entry name" value="predicted glycosyltransferase like domains"/>
    <property type="match status" value="1"/>
</dbReference>
<dbReference type="PATRIC" id="fig|1398.18.peg.1971"/>
<evidence type="ECO:0000259" key="2">
    <source>
        <dbReference type="Pfam" id="PF12945"/>
    </source>
</evidence>
<dbReference type="EMBL" id="LRPN01000116">
    <property type="protein sequence ID" value="KWZ79493.1"/>
    <property type="molecule type" value="Genomic_DNA"/>
</dbReference>
<dbReference type="Proteomes" id="UP000032024">
    <property type="component" value="Chromosome"/>
</dbReference>
<reference evidence="6" key="4">
    <citation type="submission" date="2016-01" db="EMBL/GenBank/DDBJ databases">
        <authorList>
            <person name="Mitreva M."/>
            <person name="Pepin K.H."/>
            <person name="Mihindukulasuriya K.A."/>
            <person name="Fulton R."/>
            <person name="Fronick C."/>
            <person name="O'Laughlin M."/>
            <person name="Miner T."/>
            <person name="Herter B."/>
            <person name="Rosa B.A."/>
            <person name="Cordes M."/>
            <person name="Tomlinson C."/>
            <person name="Wollam A."/>
            <person name="Palsikar V.B."/>
            <person name="Mardis E.R."/>
            <person name="Wilson R.K."/>
        </authorList>
    </citation>
    <scope>NUCLEOTIDE SEQUENCE [LARGE SCALE GENOMIC DNA]</scope>
    <source>
        <strain evidence="6">GED7749B</strain>
    </source>
</reference>
<evidence type="ECO:0000313" key="6">
    <source>
        <dbReference type="Proteomes" id="UP000070376"/>
    </source>
</evidence>
<dbReference type="InterPro" id="IPR009875">
    <property type="entry name" value="PilZ_domain"/>
</dbReference>
<evidence type="ECO:0000313" key="5">
    <source>
        <dbReference type="Proteomes" id="UP000032024"/>
    </source>
</evidence>
<protein>
    <submittedName>
        <fullName evidence="3">Type IV pilus assembly PilZ</fullName>
    </submittedName>
    <submittedName>
        <fullName evidence="4">Type IV pilus assembly protein PilZ</fullName>
    </submittedName>
</protein>
<feature type="domain" description="Type III secretion system flagellar brake protein YcgR PilZN" evidence="2">
    <location>
        <begin position="4"/>
        <end position="87"/>
    </location>
</feature>
<dbReference type="Pfam" id="PF12945">
    <property type="entry name" value="PilZNR"/>
    <property type="match status" value="1"/>
</dbReference>
<gene>
    <name evidence="4" type="ORF">HMPREF3213_02597</name>
    <name evidence="3" type="ORF">SB48_HM08orf03125</name>
</gene>
<proteinExistence type="predicted"/>
<dbReference type="GO" id="GO:0035438">
    <property type="term" value="F:cyclic-di-GMP binding"/>
    <property type="evidence" value="ECO:0007669"/>
    <property type="project" value="InterPro"/>
</dbReference>
<organism evidence="4 6">
    <name type="scientific">Heyndrickxia coagulans</name>
    <name type="common">Weizmannia coagulans</name>
    <dbReference type="NCBI Taxonomy" id="1398"/>
    <lineage>
        <taxon>Bacteria</taxon>
        <taxon>Bacillati</taxon>
        <taxon>Bacillota</taxon>
        <taxon>Bacilli</taxon>
        <taxon>Bacillales</taxon>
        <taxon>Bacillaceae</taxon>
        <taxon>Heyndrickxia</taxon>
    </lineage>
</organism>
<dbReference type="STRING" id="1398.AB434_3312"/>
<dbReference type="AlphaFoldDB" id="A0A0C5CN55"/>
<name>A0A0C5CN55_HEYCO</name>
<reference evidence="4" key="3">
    <citation type="submission" date="2016-01" db="EMBL/GenBank/DDBJ databases">
        <authorList>
            <person name="Oliw E.H."/>
        </authorList>
    </citation>
    <scope>NUCLEOTIDE SEQUENCE [LARGE SCALE GENOMIC DNA]</scope>
    <source>
        <strain evidence="4">GED7749B</strain>
    </source>
</reference>
<dbReference type="GeneID" id="93259652"/>
<evidence type="ECO:0000259" key="1">
    <source>
        <dbReference type="Pfam" id="PF07238"/>
    </source>
</evidence>
<dbReference type="InterPro" id="IPR009926">
    <property type="entry name" value="T3SS_YcgR_PilZN"/>
</dbReference>
<dbReference type="Pfam" id="PF07238">
    <property type="entry name" value="PilZ"/>
    <property type="match status" value="1"/>
</dbReference>
<dbReference type="RefSeq" id="WP_014098146.1">
    <property type="nucleotide sequence ID" value="NZ_CP010525.1"/>
</dbReference>
<dbReference type="Proteomes" id="UP000070376">
    <property type="component" value="Unassembled WGS sequence"/>
</dbReference>
<accession>A0A0C5CN55</accession>
<keyword evidence="5" id="KW-1185">Reference proteome</keyword>
<sequence length="214" mass="24264">MLKVGLELTLEDKDTGKRYRCKIADIKEDKIYIDYPIDMETNRTVFLLLGQGLLVDFVSDGQIPYRFSSKVTGRELGNIPMLILSAPDPEDVRKIQRRQYVRVDAALDIALTFPESNLKTTAVTKDISSGGCAVYLPDDIRPREHETGKALLVLPLKEGYQYLQLHFSVVRLFETGGKTGASLQFKNTSAKERQYILRFCFEQQLLLRKKGLSG</sequence>